<keyword evidence="6" id="KW-0578">Host cell lysis by virus</keyword>
<dbReference type="KEGG" id="lpv:HYN51_00360"/>
<evidence type="ECO:0000313" key="8">
    <source>
        <dbReference type="EMBL" id="AWH87135.1"/>
    </source>
</evidence>
<dbReference type="GO" id="GO:0016020">
    <property type="term" value="C:membrane"/>
    <property type="evidence" value="ECO:0007669"/>
    <property type="project" value="UniProtKB-SubCell"/>
</dbReference>
<evidence type="ECO:0000256" key="4">
    <source>
        <dbReference type="ARBA" id="ARBA00022852"/>
    </source>
</evidence>
<keyword evidence="3" id="KW-0732">Signal</keyword>
<dbReference type="GO" id="GO:0044659">
    <property type="term" value="P:viral release from host cell by cytolysis"/>
    <property type="evidence" value="ECO:0007669"/>
    <property type="project" value="InterPro"/>
</dbReference>
<keyword evidence="5" id="KW-0472">Membrane</keyword>
<accession>A0A2Y9TU04</accession>
<name>A0A2Y9TU04_9GAMM</name>
<reference evidence="8 9" key="1">
    <citation type="journal article" date="2019" name="Int. J. Syst. Evol. Microbiol.">
        <title>Limnobaculum parvum gen. nov., sp. nov., isolated from a freshwater lake.</title>
        <authorList>
            <person name="Baek C."/>
            <person name="Shin S.K."/>
            <person name="Yi H."/>
        </authorList>
    </citation>
    <scope>NUCLEOTIDE SEQUENCE [LARGE SCALE GENOMIC DNA]</scope>
    <source>
        <strain evidence="8 9">HYN0051</strain>
    </source>
</reference>
<comment type="subcellular location">
    <subcellularLocation>
        <location evidence="1">Membrane</location>
        <topology evidence="1">Lipid-anchor</topology>
    </subcellularLocation>
</comment>
<dbReference type="Pfam" id="PF06085">
    <property type="entry name" value="Rz1"/>
    <property type="match status" value="1"/>
</dbReference>
<evidence type="ECO:0000256" key="6">
    <source>
        <dbReference type="ARBA" id="ARBA00023142"/>
    </source>
</evidence>
<evidence type="ECO:0000256" key="1">
    <source>
        <dbReference type="ARBA" id="ARBA00004635"/>
    </source>
</evidence>
<keyword evidence="4" id="KW-0204">Cytolysis</keyword>
<sequence length="68" mass="7681">MSLPLVITTCVSKPNLQPPPPAIWAMMPASNYLTLLDELFSISELESFENGQKIEYLQAYINENCFSQ</sequence>
<evidence type="ECO:0000256" key="5">
    <source>
        <dbReference type="ARBA" id="ARBA00023136"/>
    </source>
</evidence>
<gene>
    <name evidence="8" type="ORF">HYN51_00360</name>
</gene>
<dbReference type="EMBL" id="CP029185">
    <property type="protein sequence ID" value="AWH87135.1"/>
    <property type="molecule type" value="Genomic_DNA"/>
</dbReference>
<protein>
    <submittedName>
        <fullName evidence="8">Uncharacterized protein</fullName>
    </submittedName>
</protein>
<keyword evidence="7" id="KW-0449">Lipoprotein</keyword>
<evidence type="ECO:0000256" key="3">
    <source>
        <dbReference type="ARBA" id="ARBA00022729"/>
    </source>
</evidence>
<keyword evidence="2" id="KW-1188">Viral release from host cell</keyword>
<dbReference type="AlphaFoldDB" id="A0A2Y9TU04"/>
<evidence type="ECO:0000313" key="9">
    <source>
        <dbReference type="Proteomes" id="UP000244908"/>
    </source>
</evidence>
<evidence type="ECO:0000256" key="2">
    <source>
        <dbReference type="ARBA" id="ARBA00022612"/>
    </source>
</evidence>
<keyword evidence="9" id="KW-1185">Reference proteome</keyword>
<dbReference type="InterPro" id="IPR010346">
    <property type="entry name" value="O-spanin"/>
</dbReference>
<proteinExistence type="predicted"/>
<evidence type="ECO:0000256" key="7">
    <source>
        <dbReference type="ARBA" id="ARBA00023288"/>
    </source>
</evidence>
<dbReference type="Proteomes" id="UP000244908">
    <property type="component" value="Chromosome"/>
</dbReference>
<organism evidence="8 9">
    <name type="scientific">Limnobaculum parvum</name>
    <dbReference type="NCBI Taxonomy" id="2172103"/>
    <lineage>
        <taxon>Bacteria</taxon>
        <taxon>Pseudomonadati</taxon>
        <taxon>Pseudomonadota</taxon>
        <taxon>Gammaproteobacteria</taxon>
        <taxon>Enterobacterales</taxon>
        <taxon>Budviciaceae</taxon>
        <taxon>Limnobaculum</taxon>
    </lineage>
</organism>